<dbReference type="FunFam" id="1.10.520.10:FF:000002">
    <property type="entry name" value="Catalase-peroxidase"/>
    <property type="match status" value="1"/>
</dbReference>
<feature type="binding site" description="axial binding residue" evidence="10">
    <location>
        <position position="249"/>
    </location>
    <ligand>
        <name>heme b</name>
        <dbReference type="ChEBI" id="CHEBI:60344"/>
    </ligand>
    <ligandPart>
        <name>Fe</name>
        <dbReference type="ChEBI" id="CHEBI:18248"/>
    </ligandPart>
</feature>
<dbReference type="InterPro" id="IPR019794">
    <property type="entry name" value="Peroxidases_AS"/>
</dbReference>
<keyword evidence="5 10" id="KW-0408">Iron</keyword>
<comment type="cofactor">
    <cofactor evidence="10">
        <name>heme b</name>
        <dbReference type="ChEBI" id="CHEBI:60344"/>
    </cofactor>
    <text evidence="10">Binds 1 heme b (iron(II)-protoporphyrin IX) group per dimer.</text>
</comment>
<dbReference type="GO" id="GO:0042744">
    <property type="term" value="P:hydrogen peroxide catabolic process"/>
    <property type="evidence" value="ECO:0007669"/>
    <property type="project" value="UniProtKB-KW"/>
</dbReference>
<feature type="cross-link" description="Tryptophyl-tyrosyl-methioninium (Trp-Tyr) (with Met-234)" evidence="10">
    <location>
        <begin position="87"/>
        <end position="208"/>
    </location>
</feature>
<comment type="PTM">
    <text evidence="10">Formation of the three residue Trp-Tyr-Met cross-link is important for the catalase, but not the peroxidase activity of the enzyme.</text>
</comment>
<dbReference type="HAMAP" id="MF_01961">
    <property type="entry name" value="Catal_peroxid"/>
    <property type="match status" value="1"/>
</dbReference>
<comment type="catalytic activity">
    <reaction evidence="8 10 11">
        <text>H2O2 + AH2 = A + 2 H2O</text>
        <dbReference type="Rhea" id="RHEA:30275"/>
        <dbReference type="ChEBI" id="CHEBI:13193"/>
        <dbReference type="ChEBI" id="CHEBI:15377"/>
        <dbReference type="ChEBI" id="CHEBI:16240"/>
        <dbReference type="ChEBI" id="CHEBI:17499"/>
        <dbReference type="EC" id="1.11.1.21"/>
    </reaction>
</comment>
<evidence type="ECO:0000259" key="12">
    <source>
        <dbReference type="PROSITE" id="PS50873"/>
    </source>
</evidence>
<dbReference type="GO" id="GO:0046872">
    <property type="term" value="F:metal ion binding"/>
    <property type="evidence" value="ECO:0007669"/>
    <property type="project" value="UniProtKB-KW"/>
</dbReference>
<comment type="similarity">
    <text evidence="10 11">Belongs to the peroxidase family. Peroxidase/catalase subfamily.</text>
</comment>
<protein>
    <recommendedName>
        <fullName evidence="9 10">Catalase-peroxidase</fullName>
        <shortName evidence="10">CP</shortName>
        <ecNumber evidence="10 11">1.11.1.21</ecNumber>
    </recommendedName>
    <alternativeName>
        <fullName evidence="10">Peroxidase/catalase</fullName>
    </alternativeName>
</protein>
<accession>A0A3G9CRN4</accession>
<feature type="active site" description="Proton acceptor" evidence="10">
    <location>
        <position position="88"/>
    </location>
</feature>
<dbReference type="PROSITE" id="PS00435">
    <property type="entry name" value="PEROXIDASE_1"/>
    <property type="match status" value="1"/>
</dbReference>
<feature type="cross-link" description="Tryptophyl-tyrosyl-methioninium (Tyr-Met) (with Trp-87)" evidence="10">
    <location>
        <begin position="208"/>
        <end position="234"/>
    </location>
</feature>
<evidence type="ECO:0000256" key="6">
    <source>
        <dbReference type="ARBA" id="ARBA00023324"/>
    </source>
</evidence>
<evidence type="ECO:0000313" key="16">
    <source>
        <dbReference type="Proteomes" id="UP000323733"/>
    </source>
</evidence>
<dbReference type="PRINTS" id="PR00458">
    <property type="entry name" value="PEROXIDASE"/>
</dbReference>
<dbReference type="GO" id="GO:0005829">
    <property type="term" value="C:cytosol"/>
    <property type="evidence" value="ECO:0007669"/>
    <property type="project" value="TreeGrafter"/>
</dbReference>
<organism evidence="14 16">
    <name type="scientific">Methanosarcina thermophila</name>
    <dbReference type="NCBI Taxonomy" id="2210"/>
    <lineage>
        <taxon>Archaea</taxon>
        <taxon>Methanobacteriati</taxon>
        <taxon>Methanobacteriota</taxon>
        <taxon>Stenosarchaea group</taxon>
        <taxon>Methanomicrobia</taxon>
        <taxon>Methanosarcinales</taxon>
        <taxon>Methanosarcinaceae</taxon>
        <taxon>Methanosarcina</taxon>
    </lineage>
</organism>
<dbReference type="PANTHER" id="PTHR30555:SF0">
    <property type="entry name" value="CATALASE-PEROXIDASE"/>
    <property type="match status" value="1"/>
</dbReference>
<dbReference type="PROSITE" id="PS00436">
    <property type="entry name" value="PEROXIDASE_2"/>
    <property type="match status" value="1"/>
</dbReference>
<keyword evidence="16" id="KW-1185">Reference proteome</keyword>
<evidence type="ECO:0000256" key="4">
    <source>
        <dbReference type="ARBA" id="ARBA00023002"/>
    </source>
</evidence>
<dbReference type="EMBL" id="AP017646">
    <property type="protein sequence ID" value="BAW28554.1"/>
    <property type="molecule type" value="Genomic_DNA"/>
</dbReference>
<dbReference type="InterPro" id="IPR019793">
    <property type="entry name" value="Peroxidases_heam-ligand_BS"/>
</dbReference>
<feature type="site" description="Transition state stabilizer" evidence="10">
    <location>
        <position position="84"/>
    </location>
</feature>
<name>A0A1I6X174_METTE</name>
<dbReference type="NCBIfam" id="NF011635">
    <property type="entry name" value="PRK15061.1"/>
    <property type="match status" value="1"/>
</dbReference>
<dbReference type="Proteomes" id="UP000265557">
    <property type="component" value="Chromosome"/>
</dbReference>
<evidence type="ECO:0000256" key="1">
    <source>
        <dbReference type="ARBA" id="ARBA00022559"/>
    </source>
</evidence>
<keyword evidence="2 10" id="KW-0349">Heme</keyword>
<dbReference type="FunFam" id="1.10.420.10:FF:000004">
    <property type="entry name" value="Catalase-peroxidase"/>
    <property type="match status" value="1"/>
</dbReference>
<dbReference type="PROSITE" id="PS50873">
    <property type="entry name" value="PEROXIDASE_4"/>
    <property type="match status" value="1"/>
</dbReference>
<dbReference type="RefSeq" id="WP_048167562.1">
    <property type="nucleotide sequence ID" value="NZ_FPAO01000001.1"/>
</dbReference>
<keyword evidence="3 10" id="KW-0479">Metal-binding</keyword>
<proteinExistence type="inferred from homology"/>
<evidence type="ECO:0000256" key="2">
    <source>
        <dbReference type="ARBA" id="ARBA00022617"/>
    </source>
</evidence>
<evidence type="ECO:0000313" key="15">
    <source>
        <dbReference type="Proteomes" id="UP000265557"/>
    </source>
</evidence>
<dbReference type="Gene3D" id="1.10.420.10">
    <property type="entry name" value="Peroxidase, domain 2"/>
    <property type="match status" value="2"/>
</dbReference>
<dbReference type="Pfam" id="PF00141">
    <property type="entry name" value="peroxidase"/>
    <property type="match status" value="2"/>
</dbReference>
<dbReference type="FunFam" id="1.10.520.10:FF:000004">
    <property type="entry name" value="Catalase-peroxidase"/>
    <property type="match status" value="1"/>
</dbReference>
<dbReference type="FunFam" id="1.10.420.10:FF:000002">
    <property type="entry name" value="Catalase-peroxidase"/>
    <property type="match status" value="1"/>
</dbReference>
<dbReference type="InterPro" id="IPR000763">
    <property type="entry name" value="Catalase_peroxidase"/>
</dbReference>
<evidence type="ECO:0000256" key="9">
    <source>
        <dbReference type="ARBA" id="ARBA00074141"/>
    </source>
</evidence>
<comment type="subunit">
    <text evidence="10">Homodimer or homotetramer.</text>
</comment>
<reference evidence="13 15" key="1">
    <citation type="submission" date="2016-09" db="EMBL/GenBank/DDBJ databases">
        <title>Complete Genome Sequence of Methanosarcina thermophila MT-1.</title>
        <authorList>
            <person name="Kouzuma A."/>
        </authorList>
    </citation>
    <scope>NUCLEOTIDE SEQUENCE [LARGE SCALE GENOMIC DNA]</scope>
    <source>
        <strain evidence="13 15">MT-1</strain>
    </source>
</reference>
<gene>
    <name evidence="10" type="primary">katG</name>
    <name evidence="13" type="ORF">MESMT1_0624</name>
    <name evidence="14" type="ORF">SAMN02910340_00003</name>
</gene>
<dbReference type="CDD" id="cd00649">
    <property type="entry name" value="catalase_peroxidase_1"/>
    <property type="match status" value="1"/>
</dbReference>
<dbReference type="AlphaFoldDB" id="A0A1I6X174"/>
<dbReference type="InterPro" id="IPR002016">
    <property type="entry name" value="Haem_peroxidase"/>
</dbReference>
<keyword evidence="6 10" id="KW-0376">Hydrogen peroxide</keyword>
<evidence type="ECO:0000313" key="13">
    <source>
        <dbReference type="EMBL" id="BAW28554.1"/>
    </source>
</evidence>
<evidence type="ECO:0000256" key="11">
    <source>
        <dbReference type="RuleBase" id="RU003451"/>
    </source>
</evidence>
<keyword evidence="4 10" id="KW-0560">Oxidoreductase</keyword>
<dbReference type="EC" id="1.11.1.21" evidence="10 11"/>
<evidence type="ECO:0000313" key="14">
    <source>
        <dbReference type="EMBL" id="SFT31987.1"/>
    </source>
</evidence>
<evidence type="ECO:0000256" key="10">
    <source>
        <dbReference type="HAMAP-Rule" id="MF_01961"/>
    </source>
</evidence>
<comment type="catalytic activity">
    <reaction evidence="7 10 11">
        <text>2 H2O2 = O2 + 2 H2O</text>
        <dbReference type="Rhea" id="RHEA:20309"/>
        <dbReference type="ChEBI" id="CHEBI:15377"/>
        <dbReference type="ChEBI" id="CHEBI:15379"/>
        <dbReference type="ChEBI" id="CHEBI:16240"/>
        <dbReference type="EC" id="1.11.1.21"/>
    </reaction>
</comment>
<comment type="function">
    <text evidence="10">Bifunctional enzyme with both catalase and broad-spectrum peroxidase activity.</text>
</comment>
<dbReference type="GO" id="GO:0004096">
    <property type="term" value="F:catalase activity"/>
    <property type="evidence" value="ECO:0007669"/>
    <property type="project" value="UniProtKB-UniRule"/>
</dbReference>
<dbReference type="CDD" id="cd08200">
    <property type="entry name" value="catalase_peroxidase_2"/>
    <property type="match status" value="1"/>
</dbReference>
<evidence type="ECO:0000256" key="5">
    <source>
        <dbReference type="ARBA" id="ARBA00023004"/>
    </source>
</evidence>
<keyword evidence="1 10" id="KW-0575">Peroxidase</keyword>
<feature type="domain" description="Plant heme peroxidase family profile" evidence="12">
    <location>
        <begin position="121"/>
        <end position="408"/>
    </location>
</feature>
<evidence type="ECO:0000256" key="8">
    <source>
        <dbReference type="ARBA" id="ARBA00051651"/>
    </source>
</evidence>
<dbReference type="SUPFAM" id="SSF48113">
    <property type="entry name" value="Heme-dependent peroxidases"/>
    <property type="match status" value="2"/>
</dbReference>
<dbReference type="PANTHER" id="PTHR30555">
    <property type="entry name" value="HYDROPEROXIDASE I, BIFUNCTIONAL CATALASE-PEROXIDASE"/>
    <property type="match status" value="1"/>
</dbReference>
<dbReference type="PRINTS" id="PR00460">
    <property type="entry name" value="BPEROXIDASE"/>
</dbReference>
<dbReference type="NCBIfam" id="TIGR00198">
    <property type="entry name" value="cat_per_HPI"/>
    <property type="match status" value="1"/>
</dbReference>
<dbReference type="GO" id="GO:0020037">
    <property type="term" value="F:heme binding"/>
    <property type="evidence" value="ECO:0007669"/>
    <property type="project" value="InterPro"/>
</dbReference>
<dbReference type="Gene3D" id="1.10.520.10">
    <property type="match status" value="2"/>
</dbReference>
<dbReference type="InterPro" id="IPR010255">
    <property type="entry name" value="Haem_peroxidase_sf"/>
</dbReference>
<dbReference type="EMBL" id="FPAO01000001">
    <property type="protein sequence ID" value="SFT31987.1"/>
    <property type="molecule type" value="Genomic_DNA"/>
</dbReference>
<accession>A0A1I6X174</accession>
<sequence>MDENSNKPRRRGLTIEDWWPDRLNLDILRQHCSKSNPMGGDFNYAEEFKSLDYEALKKDLREMMTNSQDWWPADFGHYGPLIIRMAWHSAGTYRISDGRGGASSGTQRFPPLASWPDNANLDRARRLLWPIKQKYGRKISWADLMILAGNVALESMGFKTFGFGGGREDVWEPEKDIYWGPESEWLGGERSSDKLEGSLAALEMGLIYVNPEGPHGKPDPIAAAKDIRESFSRMGMNDEETVALIAGGHAFGKTHGAGDPKYVGPEPEAAPIEQQGLGWISTYGTGKGNDTITGGPEVIWTNTPTRWDNNFLRILFENEWELTKSPAGAYQWKPKDEAKAVTVPDPHDPSKRRLPGMLTTDLALRYDPIYGKIARRYLENPDEFADAFARAWFKLTHRDMGPKTRYLGPEVPEEDLIWQDPIPKVDHELIDEEDIKALKGKILNSGLSVSDLVSIAWASASTYRDSDKRGGANGARIRLAPQKDWEVNEPDKLARILKILSDIQNEFNQSQSNGKKVSLADLIVLGGCAGVEQAARNAGHDVKVPFTPGRMDALQEQTDVNTFAVLEPFADGFRNYQKGPCSLKPEEMLVDKAQLLTLSVPEMTVLVGGMRVLNANYKKSKHGVFTDRPESLTNDFFVNLLDMSTEWKPSPKEEGVYEGRDRKTSELKWTGTRVDLIFGAHSELRAVAEVYACEDATEKFVRDFIKVWDKVMMLDRFDLA</sequence>
<evidence type="ECO:0000256" key="3">
    <source>
        <dbReference type="ARBA" id="ARBA00022723"/>
    </source>
</evidence>
<dbReference type="GeneID" id="41602839"/>
<dbReference type="GO" id="GO:0070301">
    <property type="term" value="P:cellular response to hydrogen peroxide"/>
    <property type="evidence" value="ECO:0007669"/>
    <property type="project" value="TreeGrafter"/>
</dbReference>
<evidence type="ECO:0000256" key="7">
    <source>
        <dbReference type="ARBA" id="ARBA00049145"/>
    </source>
</evidence>
<reference evidence="14 16" key="2">
    <citation type="submission" date="2016-10" db="EMBL/GenBank/DDBJ databases">
        <authorList>
            <person name="Varghese N."/>
            <person name="Submissions S."/>
        </authorList>
    </citation>
    <scope>NUCLEOTIDE SEQUENCE [LARGE SCALE GENOMIC DNA]</scope>
    <source>
        <strain evidence="14 16">DSM 11855</strain>
    </source>
</reference>
<dbReference type="Proteomes" id="UP000323733">
    <property type="component" value="Unassembled WGS sequence"/>
</dbReference>